<reference evidence="2" key="2">
    <citation type="journal article" date="2015" name="Fish Shellfish Immunol.">
        <title>Early steps in the European eel (Anguilla anguilla)-Vibrio vulnificus interaction in the gills: Role of the RtxA13 toxin.</title>
        <authorList>
            <person name="Callol A."/>
            <person name="Pajuelo D."/>
            <person name="Ebbesson L."/>
            <person name="Teles M."/>
            <person name="MacKenzie S."/>
            <person name="Amaro C."/>
        </authorList>
    </citation>
    <scope>NUCLEOTIDE SEQUENCE</scope>
</reference>
<feature type="compositionally biased region" description="Basic and acidic residues" evidence="1">
    <location>
        <begin position="1"/>
        <end position="16"/>
    </location>
</feature>
<protein>
    <submittedName>
        <fullName evidence="2">Uncharacterized protein</fullName>
    </submittedName>
</protein>
<dbReference type="EMBL" id="GBXM01094022">
    <property type="protein sequence ID" value="JAH14555.1"/>
    <property type="molecule type" value="Transcribed_RNA"/>
</dbReference>
<proteinExistence type="predicted"/>
<reference evidence="2" key="1">
    <citation type="submission" date="2014-11" db="EMBL/GenBank/DDBJ databases">
        <authorList>
            <person name="Amaro Gonzalez C."/>
        </authorList>
    </citation>
    <scope>NUCLEOTIDE SEQUENCE</scope>
</reference>
<accession>A0A0E9QDZ4</accession>
<sequence>MSSGKKQEKGKRDEIRAGLNFKYQLS</sequence>
<dbReference type="AlphaFoldDB" id="A0A0E9QDZ4"/>
<evidence type="ECO:0000256" key="1">
    <source>
        <dbReference type="SAM" id="MobiDB-lite"/>
    </source>
</evidence>
<evidence type="ECO:0000313" key="2">
    <source>
        <dbReference type="EMBL" id="JAH14555.1"/>
    </source>
</evidence>
<organism evidence="2">
    <name type="scientific">Anguilla anguilla</name>
    <name type="common">European freshwater eel</name>
    <name type="synonym">Muraena anguilla</name>
    <dbReference type="NCBI Taxonomy" id="7936"/>
    <lineage>
        <taxon>Eukaryota</taxon>
        <taxon>Metazoa</taxon>
        <taxon>Chordata</taxon>
        <taxon>Craniata</taxon>
        <taxon>Vertebrata</taxon>
        <taxon>Euteleostomi</taxon>
        <taxon>Actinopterygii</taxon>
        <taxon>Neopterygii</taxon>
        <taxon>Teleostei</taxon>
        <taxon>Anguilliformes</taxon>
        <taxon>Anguillidae</taxon>
        <taxon>Anguilla</taxon>
    </lineage>
</organism>
<feature type="region of interest" description="Disordered" evidence="1">
    <location>
        <begin position="1"/>
        <end position="26"/>
    </location>
</feature>
<name>A0A0E9QDZ4_ANGAN</name>